<proteinExistence type="predicted"/>
<protein>
    <submittedName>
        <fullName evidence="4">GNAT family N-acetyltransferase</fullName>
    </submittedName>
</protein>
<reference evidence="4 5" key="1">
    <citation type="submission" date="2021-05" db="EMBL/GenBank/DDBJ databases">
        <title>Kineosporia and Streptomyces sp. nov. two new marine actinobacteria isolated from Coral.</title>
        <authorList>
            <person name="Buangrab K."/>
            <person name="Sutthacheep M."/>
            <person name="Yeemin T."/>
            <person name="Harunari E."/>
            <person name="Igarashi Y."/>
            <person name="Kanchanasin P."/>
            <person name="Tanasupawat S."/>
            <person name="Phongsopitanun W."/>
        </authorList>
    </citation>
    <scope>NUCLEOTIDE SEQUENCE [LARGE SCALE GENOMIC DNA]</scope>
    <source>
        <strain evidence="4 5">J2-2</strain>
    </source>
</reference>
<name>A0ABS5TAM5_9ACTN</name>
<evidence type="ECO:0000259" key="3">
    <source>
        <dbReference type="PROSITE" id="PS51186"/>
    </source>
</evidence>
<dbReference type="InterPro" id="IPR000182">
    <property type="entry name" value="GNAT_dom"/>
</dbReference>
<sequence>MPRLRPRAPSDLSALATMLRATHEQHRYPMIWPADPQGWLSPPGTAGAWVAMESDGTGLLGHVCVVTGREDPLLGSGFAMVSRLFTGPAARGRSLRLGELLLEAAGRWAGAHGLPLMLDVVDDGGAAVALYERLGWQLADRRVSDIRSPSGDPYPLRIYRAPETFPARS</sequence>
<dbReference type="PANTHER" id="PTHR43877">
    <property type="entry name" value="AMINOALKYLPHOSPHONATE N-ACETYLTRANSFERASE-RELATED-RELATED"/>
    <property type="match status" value="1"/>
</dbReference>
<evidence type="ECO:0000313" key="5">
    <source>
        <dbReference type="Proteomes" id="UP001197247"/>
    </source>
</evidence>
<keyword evidence="1" id="KW-0808">Transferase</keyword>
<evidence type="ECO:0000256" key="2">
    <source>
        <dbReference type="ARBA" id="ARBA00023315"/>
    </source>
</evidence>
<accession>A0ABS5TAM5</accession>
<evidence type="ECO:0000256" key="1">
    <source>
        <dbReference type="ARBA" id="ARBA00022679"/>
    </source>
</evidence>
<dbReference type="SUPFAM" id="SSF55729">
    <property type="entry name" value="Acyl-CoA N-acyltransferases (Nat)"/>
    <property type="match status" value="1"/>
</dbReference>
<gene>
    <name evidence="4" type="ORF">KIH74_04130</name>
</gene>
<dbReference type="RefSeq" id="WP_214154351.1">
    <property type="nucleotide sequence ID" value="NZ_JAHBAY010000001.1"/>
</dbReference>
<dbReference type="InterPro" id="IPR016181">
    <property type="entry name" value="Acyl_CoA_acyltransferase"/>
</dbReference>
<dbReference type="PANTHER" id="PTHR43877:SF2">
    <property type="entry name" value="AMINOALKYLPHOSPHONATE N-ACETYLTRANSFERASE-RELATED"/>
    <property type="match status" value="1"/>
</dbReference>
<feature type="domain" description="N-acetyltransferase" evidence="3">
    <location>
        <begin position="2"/>
        <end position="161"/>
    </location>
</feature>
<dbReference type="Pfam" id="PF00583">
    <property type="entry name" value="Acetyltransf_1"/>
    <property type="match status" value="1"/>
</dbReference>
<evidence type="ECO:0000313" key="4">
    <source>
        <dbReference type="EMBL" id="MBT0768096.1"/>
    </source>
</evidence>
<dbReference type="EMBL" id="JAHBAY010000001">
    <property type="protein sequence ID" value="MBT0768096.1"/>
    <property type="molecule type" value="Genomic_DNA"/>
</dbReference>
<dbReference type="PROSITE" id="PS51186">
    <property type="entry name" value="GNAT"/>
    <property type="match status" value="1"/>
</dbReference>
<dbReference type="Proteomes" id="UP001197247">
    <property type="component" value="Unassembled WGS sequence"/>
</dbReference>
<comment type="caution">
    <text evidence="4">The sequence shown here is derived from an EMBL/GenBank/DDBJ whole genome shotgun (WGS) entry which is preliminary data.</text>
</comment>
<dbReference type="InterPro" id="IPR050832">
    <property type="entry name" value="Bact_Acetyltransf"/>
</dbReference>
<dbReference type="Gene3D" id="3.40.630.30">
    <property type="match status" value="1"/>
</dbReference>
<keyword evidence="5" id="KW-1185">Reference proteome</keyword>
<keyword evidence="2" id="KW-0012">Acyltransferase</keyword>
<organism evidence="4 5">
    <name type="scientific">Kineosporia corallincola</name>
    <dbReference type="NCBI Taxonomy" id="2835133"/>
    <lineage>
        <taxon>Bacteria</taxon>
        <taxon>Bacillati</taxon>
        <taxon>Actinomycetota</taxon>
        <taxon>Actinomycetes</taxon>
        <taxon>Kineosporiales</taxon>
        <taxon>Kineosporiaceae</taxon>
        <taxon>Kineosporia</taxon>
    </lineage>
</organism>